<dbReference type="EMBL" id="CP012661">
    <property type="protein sequence ID" value="AMY71948.1"/>
    <property type="molecule type" value="Genomic_DNA"/>
</dbReference>
<organism evidence="14 15">
    <name type="scientific">Frigidibacter mobilis</name>
    <dbReference type="NCBI Taxonomy" id="1335048"/>
    <lineage>
        <taxon>Bacteria</taxon>
        <taxon>Pseudomonadati</taxon>
        <taxon>Pseudomonadota</taxon>
        <taxon>Alphaproteobacteria</taxon>
        <taxon>Rhodobacterales</taxon>
        <taxon>Paracoccaceae</taxon>
        <taxon>Frigidibacter</taxon>
    </lineage>
</organism>
<dbReference type="SUPFAM" id="SSF56300">
    <property type="entry name" value="Metallo-dependent phosphatases"/>
    <property type="match status" value="1"/>
</dbReference>
<keyword evidence="7" id="KW-0732">Signal</keyword>
<protein>
    <submittedName>
        <fullName evidence="14">Bifunctional 2',3'-cyclic nucleotide 2'-phosphodiesterase/3'-nucleotidase periplasmic protein</fullName>
    </submittedName>
</protein>
<keyword evidence="6" id="KW-0479">Metal-binding</keyword>
<comment type="subcellular location">
    <subcellularLocation>
        <location evidence="4">Cell envelope</location>
    </subcellularLocation>
</comment>
<dbReference type="PROSITE" id="PS00786">
    <property type="entry name" value="5_NUCLEOTIDASE_2"/>
    <property type="match status" value="1"/>
</dbReference>
<evidence type="ECO:0000256" key="2">
    <source>
        <dbReference type="ARBA" id="ARBA00001730"/>
    </source>
</evidence>
<dbReference type="GO" id="GO:0000166">
    <property type="term" value="F:nucleotide binding"/>
    <property type="evidence" value="ECO:0007669"/>
    <property type="project" value="UniProtKB-KW"/>
</dbReference>
<dbReference type="PATRIC" id="fig|1335048.3.peg.4918"/>
<comment type="catalytic activity">
    <reaction evidence="2">
        <text>a nucleoside 2',3'-cyclic phosphate + H2O = a nucleoside 3'-phosphate + H(+)</text>
        <dbReference type="Rhea" id="RHEA:19621"/>
        <dbReference type="ChEBI" id="CHEBI:15377"/>
        <dbReference type="ChEBI" id="CHEBI:15378"/>
        <dbReference type="ChEBI" id="CHEBI:66949"/>
        <dbReference type="ChEBI" id="CHEBI:66954"/>
        <dbReference type="EC" id="3.1.4.16"/>
    </reaction>
</comment>
<dbReference type="KEGG" id="daa:AKL17_4738"/>
<keyword evidence="15" id="KW-1185">Reference proteome</keyword>
<keyword evidence="9 11" id="KW-0378">Hydrolase</keyword>
<evidence type="ECO:0000256" key="8">
    <source>
        <dbReference type="ARBA" id="ARBA00022741"/>
    </source>
</evidence>
<dbReference type="Gene3D" id="3.90.780.10">
    <property type="entry name" value="5'-Nucleotidase, C-terminal domain"/>
    <property type="match status" value="1"/>
</dbReference>
<dbReference type="NCBIfam" id="NF006938">
    <property type="entry name" value="PRK09420.1"/>
    <property type="match status" value="1"/>
</dbReference>
<dbReference type="InterPro" id="IPR004843">
    <property type="entry name" value="Calcineurin-like_PHP"/>
</dbReference>
<evidence type="ECO:0000256" key="7">
    <source>
        <dbReference type="ARBA" id="ARBA00022729"/>
    </source>
</evidence>
<evidence type="ECO:0000256" key="11">
    <source>
        <dbReference type="RuleBase" id="RU362119"/>
    </source>
</evidence>
<evidence type="ECO:0000256" key="5">
    <source>
        <dbReference type="ARBA" id="ARBA00006654"/>
    </source>
</evidence>
<dbReference type="GO" id="GO:0009166">
    <property type="term" value="P:nucleotide catabolic process"/>
    <property type="evidence" value="ECO:0007669"/>
    <property type="project" value="InterPro"/>
</dbReference>
<dbReference type="Pfam" id="PF00149">
    <property type="entry name" value="Metallophos"/>
    <property type="match status" value="1"/>
</dbReference>
<evidence type="ECO:0000313" key="14">
    <source>
        <dbReference type="EMBL" id="AMY71948.1"/>
    </source>
</evidence>
<comment type="catalytic activity">
    <reaction evidence="1">
        <text>a ribonucleoside 3'-phosphate + H2O = a ribonucleoside + phosphate</text>
        <dbReference type="Rhea" id="RHEA:10144"/>
        <dbReference type="ChEBI" id="CHEBI:13197"/>
        <dbReference type="ChEBI" id="CHEBI:15377"/>
        <dbReference type="ChEBI" id="CHEBI:18254"/>
        <dbReference type="ChEBI" id="CHEBI:43474"/>
        <dbReference type="EC" id="3.1.3.6"/>
    </reaction>
</comment>
<comment type="similarity">
    <text evidence="5 11">Belongs to the 5'-nucleotidase family.</text>
</comment>
<evidence type="ECO:0000259" key="13">
    <source>
        <dbReference type="Pfam" id="PF02872"/>
    </source>
</evidence>
<feature type="domain" description="5'-Nucleotidase C-terminal" evidence="13">
    <location>
        <begin position="340"/>
        <end position="531"/>
    </location>
</feature>
<gene>
    <name evidence="14" type="ORF">AKL17_4738</name>
</gene>
<dbReference type="STRING" id="1335048.AKL17_4738"/>
<evidence type="ECO:0000259" key="12">
    <source>
        <dbReference type="Pfam" id="PF00149"/>
    </source>
</evidence>
<dbReference type="InterPro" id="IPR041827">
    <property type="entry name" value="CpdB_N"/>
</dbReference>
<dbReference type="GO" id="GO:0008254">
    <property type="term" value="F:3'-nucleotidase activity"/>
    <property type="evidence" value="ECO:0007669"/>
    <property type="project" value="UniProtKB-EC"/>
</dbReference>
<evidence type="ECO:0000256" key="4">
    <source>
        <dbReference type="ARBA" id="ARBA00004196"/>
    </source>
</evidence>
<dbReference type="InterPro" id="IPR006146">
    <property type="entry name" value="5'-Nucleotdase_CS"/>
</dbReference>
<dbReference type="Pfam" id="PF02872">
    <property type="entry name" value="5_nucleotid_C"/>
    <property type="match status" value="1"/>
</dbReference>
<dbReference type="OrthoDB" id="9803927at2"/>
<dbReference type="GO" id="GO:0030288">
    <property type="term" value="C:outer membrane-bounded periplasmic space"/>
    <property type="evidence" value="ECO:0007669"/>
    <property type="project" value="TreeGrafter"/>
</dbReference>
<evidence type="ECO:0000256" key="9">
    <source>
        <dbReference type="ARBA" id="ARBA00022801"/>
    </source>
</evidence>
<dbReference type="RefSeq" id="WP_084739963.1">
    <property type="nucleotide sequence ID" value="NZ_CP012661.1"/>
</dbReference>
<dbReference type="InterPro" id="IPR006179">
    <property type="entry name" value="5_nucleotidase/apyrase"/>
</dbReference>
<proteinExistence type="inferred from homology"/>
<dbReference type="PANTHER" id="PTHR11575">
    <property type="entry name" value="5'-NUCLEOTIDASE-RELATED"/>
    <property type="match status" value="1"/>
</dbReference>
<dbReference type="InterPro" id="IPR036907">
    <property type="entry name" value="5'-Nucleotdase_C_sf"/>
</dbReference>
<evidence type="ECO:0000313" key="15">
    <source>
        <dbReference type="Proteomes" id="UP000076128"/>
    </source>
</evidence>
<dbReference type="SUPFAM" id="SSF55816">
    <property type="entry name" value="5'-nucleotidase (syn. UDP-sugar hydrolase), C-terminal domain"/>
    <property type="match status" value="1"/>
</dbReference>
<dbReference type="InterPro" id="IPR029052">
    <property type="entry name" value="Metallo-depent_PP-like"/>
</dbReference>
<dbReference type="PRINTS" id="PR01607">
    <property type="entry name" value="APYRASEFAMLY"/>
</dbReference>
<keyword evidence="8 11" id="KW-0547">Nucleotide-binding</keyword>
<accession>A0A159ZAG6</accession>
<evidence type="ECO:0000256" key="10">
    <source>
        <dbReference type="ARBA" id="ARBA00023268"/>
    </source>
</evidence>
<feature type="domain" description="Calcineurin-like phosphoesterase" evidence="12">
    <location>
        <begin position="3"/>
        <end position="239"/>
    </location>
</feature>
<evidence type="ECO:0000256" key="3">
    <source>
        <dbReference type="ARBA" id="ARBA00001968"/>
    </source>
</evidence>
<name>A0A159ZAG6_9RHOB</name>
<dbReference type="Gene3D" id="3.60.21.10">
    <property type="match status" value="1"/>
</dbReference>
<comment type="cofactor">
    <cofactor evidence="3">
        <name>a divalent metal cation</name>
        <dbReference type="ChEBI" id="CHEBI:60240"/>
    </cofactor>
</comment>
<evidence type="ECO:0000256" key="6">
    <source>
        <dbReference type="ARBA" id="ARBA00022723"/>
    </source>
</evidence>
<sequence>METTDLHVHVFPYDYYGDHASESVGLARTAGVVEKCRAEAANALLFDNGDFLQGNPMGDYIAYERGMNPGDAHPIISAMNAVGYDAGTLGNHEFNYGLDFLANALAGAAFPVVSANVATRLGDSPTDDETLLPPYVILERMLTDGTGAAHPIRVGVIGFAPPQILTWDSHVLNGRVAMRDIVTAAQSWVPKMRAEGCDLVLALNHSGIGASDWAPGMENASVPLARLPGVDAVMTGHSHLVFPSPTFAGLADVDAERGTLAGKPAVMAGFWGSHLGLIDLLLERNETGWRVLDFAVEARPVTKPAQAANPAPAAQGNSPVLEAAQAEHTATLAYVRRPVGHSSRPLNSYFALVADDPALQLVCAAQRWHVEQALEGTEWQALPLLSAAAPFRAGGRAGPGHFTEVPAGGLALRNVADLYVFPNTIRAVRVTGADLADWLERAAGLFRQLQPGETDQPLLDPDFPSYNFDMIAGLSYEIDPTQPARFDERGNLRDPDARRIRNLCQAGLPVRPDQAFVIATNSYRAGGGGGFRGTGADRIIYEGRNTNRDVLLRYITRQGTICPRVGGTWRLTAPAGTSALFDSSPRAGDHLAYVSDPRIEAAGPGENGFARFRIRF</sequence>
<evidence type="ECO:0000256" key="1">
    <source>
        <dbReference type="ARBA" id="ARBA00000527"/>
    </source>
</evidence>
<dbReference type="GO" id="GO:0046872">
    <property type="term" value="F:metal ion binding"/>
    <property type="evidence" value="ECO:0007669"/>
    <property type="project" value="UniProtKB-KW"/>
</dbReference>
<dbReference type="GO" id="GO:0008663">
    <property type="term" value="F:2',3'-cyclic-nucleotide 2'-phosphodiesterase activity"/>
    <property type="evidence" value="ECO:0007669"/>
    <property type="project" value="UniProtKB-EC"/>
</dbReference>
<keyword evidence="10" id="KW-0511">Multifunctional enzyme</keyword>
<dbReference type="InterPro" id="IPR008334">
    <property type="entry name" value="5'-Nucleotdase_C"/>
</dbReference>
<dbReference type="AlphaFoldDB" id="A0A159ZAG6"/>
<dbReference type="PANTHER" id="PTHR11575:SF6">
    <property type="entry name" value="2',3'-CYCLIC-NUCLEOTIDE 2'-PHOSPHODIESTERASE_3'-NUCLEOTIDASE"/>
    <property type="match status" value="1"/>
</dbReference>
<dbReference type="Proteomes" id="UP000076128">
    <property type="component" value="Chromosome"/>
</dbReference>
<reference evidence="14 15" key="1">
    <citation type="submission" date="2015-09" db="EMBL/GenBank/DDBJ databases">
        <title>Complete genome sequence of Defluviimonas alba cai42t isolated from an oilfield in Xinjiang.</title>
        <authorList>
            <person name="Geng S."/>
            <person name="Pan X."/>
            <person name="Wu X."/>
        </authorList>
    </citation>
    <scope>NUCLEOTIDE SEQUENCE [LARGE SCALE GENOMIC DNA]</scope>
    <source>
        <strain evidence="15">cai42</strain>
    </source>
</reference>
<dbReference type="CDD" id="cd07410">
    <property type="entry name" value="MPP_CpdB_N"/>
    <property type="match status" value="1"/>
</dbReference>